<evidence type="ECO:0000313" key="1">
    <source>
        <dbReference type="EMBL" id="RNB74946.1"/>
    </source>
</evidence>
<dbReference type="Gene3D" id="2.60.40.1080">
    <property type="match status" value="1"/>
</dbReference>
<dbReference type="InterPro" id="IPR008964">
    <property type="entry name" value="Invasin/intimin_cell_adhesion"/>
</dbReference>
<dbReference type="EMBL" id="RHHR01000013">
    <property type="protein sequence ID" value="RNB74946.1"/>
    <property type="molecule type" value="Genomic_DNA"/>
</dbReference>
<reference evidence="1 2" key="1">
    <citation type="submission" date="2018-10" db="EMBL/GenBank/DDBJ databases">
        <title>Phylogenomics of Brevibacillus.</title>
        <authorList>
            <person name="Dunlap C."/>
        </authorList>
    </citation>
    <scope>NUCLEOTIDE SEQUENCE [LARGE SCALE GENOMIC DNA]</scope>
    <source>
        <strain evidence="1 2">JCM 12215</strain>
    </source>
</reference>
<keyword evidence="2" id="KW-1185">Reference proteome</keyword>
<comment type="caution">
    <text evidence="1">The sequence shown here is derived from an EMBL/GenBank/DDBJ whole genome shotgun (WGS) entry which is preliminary data.</text>
</comment>
<dbReference type="OrthoDB" id="503324at2"/>
<dbReference type="RefSeq" id="WP_122908763.1">
    <property type="nucleotide sequence ID" value="NZ_CBCSBE010000005.1"/>
</dbReference>
<dbReference type="AlphaFoldDB" id="A0A3M8CGQ7"/>
<dbReference type="Proteomes" id="UP000282028">
    <property type="component" value="Unassembled WGS sequence"/>
</dbReference>
<name>A0A3M8CGQ7_9BACL</name>
<dbReference type="SUPFAM" id="SSF49373">
    <property type="entry name" value="Invasin/intimin cell-adhesion fragments"/>
    <property type="match status" value="1"/>
</dbReference>
<protein>
    <submittedName>
        <fullName evidence="1">Ig-like domain-containing protein</fullName>
    </submittedName>
</protein>
<proteinExistence type="predicted"/>
<gene>
    <name evidence="1" type="ORF">EDM52_09525</name>
</gene>
<sequence length="84" mass="9553">MQLRLRQKLGVAKFSNRCESKLLELIAEYEKDYDEIVEEDVAWEIADVEIAKVEDGEVTALKKGRTTLTAYYGGKSTKINVNVK</sequence>
<accession>A0A3M8CGQ7</accession>
<evidence type="ECO:0000313" key="2">
    <source>
        <dbReference type="Proteomes" id="UP000282028"/>
    </source>
</evidence>
<organism evidence="1 2">
    <name type="scientific">Brevibacillus invocatus</name>
    <dbReference type="NCBI Taxonomy" id="173959"/>
    <lineage>
        <taxon>Bacteria</taxon>
        <taxon>Bacillati</taxon>
        <taxon>Bacillota</taxon>
        <taxon>Bacilli</taxon>
        <taxon>Bacillales</taxon>
        <taxon>Paenibacillaceae</taxon>
        <taxon>Brevibacillus</taxon>
    </lineage>
</organism>